<comment type="caution">
    <text evidence="3">The sequence shown here is derived from an EMBL/GenBank/DDBJ whole genome shotgun (WGS) entry which is preliminary data.</text>
</comment>
<dbReference type="Pfam" id="PF13837">
    <property type="entry name" value="Myb_DNA-bind_4"/>
    <property type="match status" value="1"/>
</dbReference>
<dbReference type="InterPro" id="IPR044822">
    <property type="entry name" value="Myb_DNA-bind_4"/>
</dbReference>
<dbReference type="OrthoDB" id="1901794at2759"/>
<dbReference type="Proteomes" id="UP000796880">
    <property type="component" value="Unassembled WGS sequence"/>
</dbReference>
<protein>
    <recommendedName>
        <fullName evidence="2">Myb/SANT-like DNA-binding domain-containing protein</fullName>
    </recommendedName>
</protein>
<dbReference type="AlphaFoldDB" id="A0A8K0H4Q7"/>
<feature type="compositionally biased region" description="Pro residues" evidence="1">
    <location>
        <begin position="24"/>
        <end position="36"/>
    </location>
</feature>
<evidence type="ECO:0000256" key="1">
    <source>
        <dbReference type="SAM" id="MobiDB-lite"/>
    </source>
</evidence>
<dbReference type="PANTHER" id="PTHR31307">
    <property type="entry name" value="TRIHELIX TRANSCRIPTION FACTOR ASIL2"/>
    <property type="match status" value="1"/>
</dbReference>
<evidence type="ECO:0000313" key="4">
    <source>
        <dbReference type="Proteomes" id="UP000796880"/>
    </source>
</evidence>
<dbReference type="SMART" id="SM00595">
    <property type="entry name" value="MADF"/>
    <property type="match status" value="1"/>
</dbReference>
<accession>A0A8K0H4Q7</accession>
<reference evidence="3" key="1">
    <citation type="submission" date="2020-03" db="EMBL/GenBank/DDBJ databases">
        <title>A high-quality chromosome-level genome assembly of a woody plant with both climbing and erect habits, Rhamnella rubrinervis.</title>
        <authorList>
            <person name="Lu Z."/>
            <person name="Yang Y."/>
            <person name="Zhu X."/>
            <person name="Sun Y."/>
        </authorList>
    </citation>
    <scope>NUCLEOTIDE SEQUENCE</scope>
    <source>
        <strain evidence="3">BYM</strain>
        <tissue evidence="3">Leaf</tissue>
    </source>
</reference>
<keyword evidence="4" id="KW-1185">Reference proteome</keyword>
<dbReference type="EMBL" id="VOIH02000005">
    <property type="protein sequence ID" value="KAF3445608.1"/>
    <property type="molecule type" value="Genomic_DNA"/>
</dbReference>
<sequence>MGTRRWPPTPLQWPLTPLPWPPYEGAPLALPAPPQSQPQAQAQPPSTSSRRLPPPCWSHDETVALIDSYRDKWYSLRRGNLKATHWQEVADAVARRCPAASPAKTAVQCRHKMEKLRKRYRTELQRAKSMPVSRFTSSWVHFKRMDSMEKGPSAKPENSDSPGDDDDHDNEDEEDDHDQELYEELKYGSNTRSMNKLYRNGIGGSGGSNSSSGGFRIRIPTGVSIAQPGTKSYAKVDSKFATNPNSNSNSVPNFGTKVMRECSSVRPGLSKRERDPVAEMVSAIKVLGDGFVRMEQMKMEMAREIETMRMEMEMKRTQMILESQQRIVEAFAKAVSEKKKKTKRMPSPES</sequence>
<dbReference type="PANTHER" id="PTHR31307:SF49">
    <property type="entry name" value="ALCOHOL DEHYDROGENASE TRANSCRIPTION FACTOR MYB_SANT-LIKE FAMILY PROTEIN"/>
    <property type="match status" value="1"/>
</dbReference>
<dbReference type="FunFam" id="1.10.10.60:FF:000152">
    <property type="entry name" value="Trihelix transcription factor ASIL2"/>
    <property type="match status" value="1"/>
</dbReference>
<feature type="region of interest" description="Disordered" evidence="1">
    <location>
        <begin position="24"/>
        <end position="55"/>
    </location>
</feature>
<organism evidence="3 4">
    <name type="scientific">Rhamnella rubrinervis</name>
    <dbReference type="NCBI Taxonomy" id="2594499"/>
    <lineage>
        <taxon>Eukaryota</taxon>
        <taxon>Viridiplantae</taxon>
        <taxon>Streptophyta</taxon>
        <taxon>Embryophyta</taxon>
        <taxon>Tracheophyta</taxon>
        <taxon>Spermatophyta</taxon>
        <taxon>Magnoliopsida</taxon>
        <taxon>eudicotyledons</taxon>
        <taxon>Gunneridae</taxon>
        <taxon>Pentapetalae</taxon>
        <taxon>rosids</taxon>
        <taxon>fabids</taxon>
        <taxon>Rosales</taxon>
        <taxon>Rhamnaceae</taxon>
        <taxon>rhamnoid group</taxon>
        <taxon>Rhamneae</taxon>
        <taxon>Rhamnella</taxon>
    </lineage>
</organism>
<name>A0A8K0H4Q7_9ROSA</name>
<proteinExistence type="predicted"/>
<evidence type="ECO:0000313" key="3">
    <source>
        <dbReference type="EMBL" id="KAF3445608.1"/>
    </source>
</evidence>
<dbReference type="InterPro" id="IPR044823">
    <property type="entry name" value="ASIL1/2-like"/>
</dbReference>
<feature type="domain" description="Myb/SANT-like DNA-binding" evidence="2">
    <location>
        <begin position="55"/>
        <end position="148"/>
    </location>
</feature>
<gene>
    <name evidence="3" type="ORF">FNV43_RR10784</name>
</gene>
<dbReference type="Gene3D" id="1.10.10.60">
    <property type="entry name" value="Homeodomain-like"/>
    <property type="match status" value="1"/>
</dbReference>
<evidence type="ECO:0000259" key="2">
    <source>
        <dbReference type="Pfam" id="PF13837"/>
    </source>
</evidence>
<feature type="region of interest" description="Disordered" evidence="1">
    <location>
        <begin position="146"/>
        <end position="179"/>
    </location>
</feature>
<feature type="compositionally biased region" description="Low complexity" evidence="1">
    <location>
        <begin position="37"/>
        <end position="51"/>
    </location>
</feature>
<feature type="compositionally biased region" description="Acidic residues" evidence="1">
    <location>
        <begin position="162"/>
        <end position="178"/>
    </location>
</feature>